<proteinExistence type="predicted"/>
<dbReference type="EMBL" id="JPWF01000004">
    <property type="protein sequence ID" value="RCK37772.1"/>
    <property type="molecule type" value="Genomic_DNA"/>
</dbReference>
<comment type="caution">
    <text evidence="1">The sequence shown here is derived from an EMBL/GenBank/DDBJ whole genome shotgun (WGS) entry which is preliminary data.</text>
</comment>
<reference evidence="1 2" key="1">
    <citation type="submission" date="2014-07" db="EMBL/GenBank/DDBJ databases">
        <title>Draft genome sequence of Thalassospira profundimaris 35.</title>
        <authorList>
            <person name="Lai Q."/>
            <person name="Shao Z."/>
        </authorList>
    </citation>
    <scope>NUCLEOTIDE SEQUENCE [LARGE SCALE GENOMIC DNA]</scope>
    <source>
        <strain evidence="1 2">35</strain>
    </source>
</reference>
<protein>
    <submittedName>
        <fullName evidence="1">Uncharacterized protein</fullName>
    </submittedName>
</protein>
<organism evidence="1 2">
    <name type="scientific">Thalassospira profundimaris</name>
    <dbReference type="NCBI Taxonomy" id="502049"/>
    <lineage>
        <taxon>Bacteria</taxon>
        <taxon>Pseudomonadati</taxon>
        <taxon>Pseudomonadota</taxon>
        <taxon>Alphaproteobacteria</taxon>
        <taxon>Rhodospirillales</taxon>
        <taxon>Thalassospiraceae</taxon>
        <taxon>Thalassospira</taxon>
    </lineage>
</organism>
<evidence type="ECO:0000313" key="2">
    <source>
        <dbReference type="Proteomes" id="UP000253226"/>
    </source>
</evidence>
<name>A0A367WB64_9PROT</name>
<accession>A0A367WB64</accession>
<dbReference type="AlphaFoldDB" id="A0A367WB64"/>
<dbReference type="Proteomes" id="UP000253226">
    <property type="component" value="Unassembled WGS sequence"/>
</dbReference>
<sequence length="190" mass="21477">MRMGAVEARDADYLRADKLRGQPELRVKSASLWNGDFPFRTWAMMVCLFSVGGFGRHLRPKKPYTVVALSKSYRVPVSRTTTGTCDFGQAGIYACCFSRASEIFIPFVMKQSQDRRITDTATQKMAQKAVFLICKNMSSRILVWGIAICAYPGARVAFHVRSETDAQGAGWMNRGRVVRALREWFHMCES</sequence>
<evidence type="ECO:0000313" key="1">
    <source>
        <dbReference type="EMBL" id="RCK37772.1"/>
    </source>
</evidence>
<gene>
    <name evidence="1" type="ORF">TH19_06950</name>
</gene>